<accession>A0A4R6BYE1</accession>
<comment type="caution">
    <text evidence="1">The sequence shown here is derived from an EMBL/GenBank/DDBJ whole genome shotgun (WGS) entry which is preliminary data.</text>
</comment>
<dbReference type="Proteomes" id="UP000294843">
    <property type="component" value="Unassembled WGS sequence"/>
</dbReference>
<keyword evidence="2" id="KW-1185">Reference proteome</keyword>
<dbReference type="EMBL" id="SCWF01000011">
    <property type="protein sequence ID" value="TDM13459.1"/>
    <property type="molecule type" value="Genomic_DNA"/>
</dbReference>
<organism evidence="1 2">
    <name type="scientific">Macrococcus bovicus</name>
    <dbReference type="NCBI Taxonomy" id="69968"/>
    <lineage>
        <taxon>Bacteria</taxon>
        <taxon>Bacillati</taxon>
        <taxon>Bacillota</taxon>
        <taxon>Bacilli</taxon>
        <taxon>Bacillales</taxon>
        <taxon>Staphylococcaceae</taxon>
        <taxon>Macrococcus</taxon>
    </lineage>
</organism>
<evidence type="ECO:0000313" key="1">
    <source>
        <dbReference type="EMBL" id="TDM13459.1"/>
    </source>
</evidence>
<name>A0A4R6BYE1_9STAP</name>
<sequence length="23" mass="2610">MKSRLNWMSPVGFREGTLSLKTA</sequence>
<reference evidence="1 2" key="1">
    <citation type="submission" date="2019-01" db="EMBL/GenBank/DDBJ databases">
        <title>Draft genome sequences of the type strains of six Macrococcus species.</title>
        <authorList>
            <person name="Mazhar S."/>
            <person name="Altermann E."/>
            <person name="Hill C."/>
            <person name="Mcauliffe O."/>
        </authorList>
    </citation>
    <scope>NUCLEOTIDE SEQUENCE [LARGE SCALE GENOMIC DNA]</scope>
    <source>
        <strain evidence="1 2">ATCC 51825</strain>
    </source>
</reference>
<proteinExistence type="predicted"/>
<protein>
    <submittedName>
        <fullName evidence="1">Uncharacterized protein</fullName>
    </submittedName>
</protein>
<gene>
    <name evidence="1" type="ORF">ERX55_09170</name>
</gene>
<evidence type="ECO:0000313" key="2">
    <source>
        <dbReference type="Proteomes" id="UP000294843"/>
    </source>
</evidence>
<dbReference type="AlphaFoldDB" id="A0A4R6BYE1"/>